<protein>
    <submittedName>
        <fullName evidence="2">Myo-inositol-1-phosphate synthase</fullName>
    </submittedName>
</protein>
<organism evidence="2 3">
    <name type="scientific">Marine Group I thaumarchaeote</name>
    <dbReference type="NCBI Taxonomy" id="2511932"/>
    <lineage>
        <taxon>Archaea</taxon>
        <taxon>Nitrososphaerota</taxon>
        <taxon>Marine Group I</taxon>
    </lineage>
</organism>
<dbReference type="GO" id="GO:0004512">
    <property type="term" value="F:inositol-3-phosphate synthase activity"/>
    <property type="evidence" value="ECO:0007669"/>
    <property type="project" value="TreeGrafter"/>
</dbReference>
<evidence type="ECO:0000313" key="3">
    <source>
        <dbReference type="Proteomes" id="UP000586694"/>
    </source>
</evidence>
<feature type="domain" description="Myo-inositol-1-phosphate synthase GAPDH-like" evidence="1">
    <location>
        <begin position="1"/>
        <end position="61"/>
    </location>
</feature>
<evidence type="ECO:0000313" key="2">
    <source>
        <dbReference type="EMBL" id="NWJ99993.1"/>
    </source>
</evidence>
<gene>
    <name evidence="2" type="ORF">HX802_05020</name>
</gene>
<name>A0A7K4NF96_9ARCH</name>
<dbReference type="GO" id="GO:0006021">
    <property type="term" value="P:inositol biosynthetic process"/>
    <property type="evidence" value="ECO:0007669"/>
    <property type="project" value="TreeGrafter"/>
</dbReference>
<dbReference type="InterPro" id="IPR052199">
    <property type="entry name" value="MIPS"/>
</dbReference>
<dbReference type="Gene3D" id="3.40.50.720">
    <property type="entry name" value="NAD(P)-binding Rossmann-like Domain"/>
    <property type="match status" value="1"/>
</dbReference>
<dbReference type="Proteomes" id="UP000586694">
    <property type="component" value="Unassembled WGS sequence"/>
</dbReference>
<dbReference type="InterPro" id="IPR036291">
    <property type="entry name" value="NAD(P)-bd_dom_sf"/>
</dbReference>
<dbReference type="AlphaFoldDB" id="A0A7K4NF96"/>
<comment type="caution">
    <text evidence="2">The sequence shown here is derived from an EMBL/GenBank/DDBJ whole genome shotgun (WGS) entry which is preliminary data.</text>
</comment>
<dbReference type="SUPFAM" id="SSF51735">
    <property type="entry name" value="NAD(P)-binding Rossmann-fold domains"/>
    <property type="match status" value="1"/>
</dbReference>
<dbReference type="SUPFAM" id="SSF55347">
    <property type="entry name" value="Glyceraldehyde-3-phosphate dehydrogenase-like, C-terminal domain"/>
    <property type="match status" value="1"/>
</dbReference>
<sequence length="120" mass="13320">ISKTESVQSQLDKRLDDDQIYVGPSDFIPFLGNTKLMFMRIEGKQWANIPYNMEVRLEVDDKSNSAGIVIDAIRLAKIALDDGLGGPIISASAYLMKHPIKQMSDTEAKVECEKFVAGND</sequence>
<reference evidence="2 3" key="1">
    <citation type="journal article" date="2019" name="Environ. Microbiol.">
        <title>Genomics insights into ecotype formation of ammonia-oxidizing archaea in the deep ocean.</title>
        <authorList>
            <person name="Wang Y."/>
            <person name="Huang J.M."/>
            <person name="Cui G.J."/>
            <person name="Nunoura T."/>
            <person name="Takaki Y."/>
            <person name="Li W.L."/>
            <person name="Li J."/>
            <person name="Gao Z.M."/>
            <person name="Takai K."/>
            <person name="Zhang A.Q."/>
            <person name="Stepanauskas R."/>
        </authorList>
    </citation>
    <scope>NUCLEOTIDE SEQUENCE [LARGE SCALE GENOMIC DNA]</scope>
    <source>
        <strain evidence="2 3">L19b</strain>
    </source>
</reference>
<dbReference type="PANTHER" id="PTHR43125:SF1">
    <property type="entry name" value="INOSITOL-3-PHOSPHATE SYNTHASE"/>
    <property type="match status" value="1"/>
</dbReference>
<dbReference type="PANTHER" id="PTHR43125">
    <property type="entry name" value="INOSITOL-3-PHOSPHATE SYNTHASE"/>
    <property type="match status" value="1"/>
</dbReference>
<evidence type="ECO:0000259" key="1">
    <source>
        <dbReference type="Pfam" id="PF01658"/>
    </source>
</evidence>
<dbReference type="EMBL" id="JACASU010000071">
    <property type="protein sequence ID" value="NWJ99993.1"/>
    <property type="molecule type" value="Genomic_DNA"/>
</dbReference>
<proteinExistence type="predicted"/>
<feature type="non-terminal residue" evidence="2">
    <location>
        <position position="1"/>
    </location>
</feature>
<dbReference type="Pfam" id="PF01658">
    <property type="entry name" value="Inos-1-P_synth"/>
    <property type="match status" value="1"/>
</dbReference>
<dbReference type="Gene3D" id="3.30.360.10">
    <property type="entry name" value="Dihydrodipicolinate Reductase, domain 2"/>
    <property type="match status" value="1"/>
</dbReference>
<accession>A0A7K4NF96</accession>
<dbReference type="InterPro" id="IPR013021">
    <property type="entry name" value="Myo-inos-1-P_Synthase_GAPDH"/>
</dbReference>